<sequence>MADRFISSALEGLQERWKMLTLMHADCLDMLAQWESRRQERLKADRTKRNNDAVKVLVLISVVAFTIGWLIKCCVW</sequence>
<dbReference type="Proteomes" id="UP001497497">
    <property type="component" value="Unassembled WGS sequence"/>
</dbReference>
<keyword evidence="3" id="KW-1185">Reference proteome</keyword>
<evidence type="ECO:0000313" key="2">
    <source>
        <dbReference type="EMBL" id="CAL1548700.1"/>
    </source>
</evidence>
<evidence type="ECO:0000256" key="1">
    <source>
        <dbReference type="SAM" id="Phobius"/>
    </source>
</evidence>
<feature type="transmembrane region" description="Helical" evidence="1">
    <location>
        <begin position="53"/>
        <end position="71"/>
    </location>
</feature>
<gene>
    <name evidence="2" type="ORF">GSLYS_00022017001</name>
</gene>
<reference evidence="2 3" key="1">
    <citation type="submission" date="2024-04" db="EMBL/GenBank/DDBJ databases">
        <authorList>
            <consortium name="Genoscope - CEA"/>
            <person name="William W."/>
        </authorList>
    </citation>
    <scope>NUCLEOTIDE SEQUENCE [LARGE SCALE GENOMIC DNA]</scope>
</reference>
<keyword evidence="1" id="KW-0472">Membrane</keyword>
<keyword evidence="1" id="KW-1133">Transmembrane helix</keyword>
<dbReference type="EMBL" id="CAXITT010001570">
    <property type="protein sequence ID" value="CAL1548700.1"/>
    <property type="molecule type" value="Genomic_DNA"/>
</dbReference>
<organism evidence="2 3">
    <name type="scientific">Lymnaea stagnalis</name>
    <name type="common">Great pond snail</name>
    <name type="synonym">Helix stagnalis</name>
    <dbReference type="NCBI Taxonomy" id="6523"/>
    <lineage>
        <taxon>Eukaryota</taxon>
        <taxon>Metazoa</taxon>
        <taxon>Spiralia</taxon>
        <taxon>Lophotrochozoa</taxon>
        <taxon>Mollusca</taxon>
        <taxon>Gastropoda</taxon>
        <taxon>Heterobranchia</taxon>
        <taxon>Euthyneura</taxon>
        <taxon>Panpulmonata</taxon>
        <taxon>Hygrophila</taxon>
        <taxon>Lymnaeoidea</taxon>
        <taxon>Lymnaeidae</taxon>
        <taxon>Lymnaea</taxon>
    </lineage>
</organism>
<dbReference type="AlphaFoldDB" id="A0AAV2ISD6"/>
<keyword evidence="1" id="KW-0812">Transmembrane</keyword>
<evidence type="ECO:0000313" key="3">
    <source>
        <dbReference type="Proteomes" id="UP001497497"/>
    </source>
</evidence>
<name>A0AAV2ISD6_LYMST</name>
<protein>
    <submittedName>
        <fullName evidence="2">Uncharacterized protein</fullName>
    </submittedName>
</protein>
<accession>A0AAV2ISD6</accession>
<proteinExistence type="predicted"/>
<comment type="caution">
    <text evidence="2">The sequence shown here is derived from an EMBL/GenBank/DDBJ whole genome shotgun (WGS) entry which is preliminary data.</text>
</comment>